<dbReference type="EMBL" id="BK016007">
    <property type="protein sequence ID" value="DAF89333.1"/>
    <property type="molecule type" value="Genomic_DNA"/>
</dbReference>
<protein>
    <submittedName>
        <fullName evidence="1">Uncharacterized protein</fullName>
    </submittedName>
</protein>
<evidence type="ECO:0000313" key="1">
    <source>
        <dbReference type="EMBL" id="DAF89333.1"/>
    </source>
</evidence>
<sequence length="48" mass="5228">MSKLGELRGSATSGYTSNKRACAAQVARLKIRRCASYGCKPLHAFRVI</sequence>
<organism evidence="1">
    <name type="scientific">Podoviridae sp. ctIyI17</name>
    <dbReference type="NCBI Taxonomy" id="2825241"/>
    <lineage>
        <taxon>Viruses</taxon>
        <taxon>Duplodnaviria</taxon>
        <taxon>Heunggongvirae</taxon>
        <taxon>Uroviricota</taxon>
        <taxon>Caudoviricetes</taxon>
    </lineage>
</organism>
<name>A0A8S5U4H9_9CAUD</name>
<proteinExistence type="predicted"/>
<reference evidence="1" key="1">
    <citation type="journal article" date="2021" name="Proc. Natl. Acad. Sci. U.S.A.">
        <title>A Catalog of Tens of Thousands of Viruses from Human Metagenomes Reveals Hidden Associations with Chronic Diseases.</title>
        <authorList>
            <person name="Tisza M.J."/>
            <person name="Buck C.B."/>
        </authorList>
    </citation>
    <scope>NUCLEOTIDE SEQUENCE</scope>
    <source>
        <strain evidence="1">CtIyI17</strain>
    </source>
</reference>
<accession>A0A8S5U4H9</accession>